<evidence type="ECO:0000259" key="3">
    <source>
        <dbReference type="Pfam" id="PF08126"/>
    </source>
</evidence>
<feature type="domain" description="Gingipain propeptide" evidence="3">
    <location>
        <begin position="29"/>
        <end position="200"/>
    </location>
</feature>
<evidence type="ECO:0000313" key="4">
    <source>
        <dbReference type="EMBL" id="OQD46707.1"/>
    </source>
</evidence>
<protein>
    <recommendedName>
        <fullName evidence="6">Gingipain domain-containing protein</fullName>
    </recommendedName>
</protein>
<dbReference type="AlphaFoldDB" id="A0A1V6M2V8"/>
<dbReference type="Gene3D" id="3.40.50.1460">
    <property type="match status" value="1"/>
</dbReference>
<reference evidence="4 5" key="1">
    <citation type="journal article" date="2016" name="Genome Announc.">
        <title>Draft Genome Sequence of the Anaerobic Ammonium-Oxidizing Bacterium 'Candidatus Brocadia sp. 40'.</title>
        <authorList>
            <person name="Ali M."/>
            <person name="Haroon M.F."/>
            <person name="Narita Y."/>
            <person name="Zhang L."/>
            <person name="Rangel Shaw D."/>
            <person name="Okabe S."/>
            <person name="Saikaly P.E."/>
        </authorList>
    </citation>
    <scope>NUCLEOTIDE SEQUENCE [LARGE SCALE GENOMIC DNA]</scope>
    <source>
        <strain evidence="4 5">40</strain>
    </source>
</reference>
<feature type="domain" description="Gingipain" evidence="2">
    <location>
        <begin position="617"/>
        <end position="968"/>
    </location>
</feature>
<evidence type="ECO:0000259" key="2">
    <source>
        <dbReference type="Pfam" id="PF01364"/>
    </source>
</evidence>
<comment type="caution">
    <text evidence="4">The sequence shown here is derived from an EMBL/GenBank/DDBJ whole genome shotgun (WGS) entry which is preliminary data.</text>
</comment>
<dbReference type="Gene3D" id="2.60.40.3800">
    <property type="match status" value="1"/>
</dbReference>
<dbReference type="GO" id="GO:0004197">
    <property type="term" value="F:cysteine-type endopeptidase activity"/>
    <property type="evidence" value="ECO:0007669"/>
    <property type="project" value="InterPro"/>
</dbReference>
<dbReference type="EMBL" id="MJUW02000022">
    <property type="protein sequence ID" value="OQD46707.1"/>
    <property type="molecule type" value="Genomic_DNA"/>
</dbReference>
<dbReference type="SUPFAM" id="SSF52129">
    <property type="entry name" value="Caspase-like"/>
    <property type="match status" value="1"/>
</dbReference>
<dbReference type="RefSeq" id="WP_070066129.1">
    <property type="nucleotide sequence ID" value="NZ_MJUW02000022.1"/>
</dbReference>
<keyword evidence="5" id="KW-1185">Reference proteome</keyword>
<sequence>MMKNILIIAGVVFCGMYLPLCRAEASHSNKIRVLRSDSDGAVLELRLSGFQTETTEYEGESYQSITAPDTVQSDQPGKPRMPVCGTLLGVPAVDGVSLQIIDASFKTVPGYRLLPAPEWKVSGNNMDEPDIEKAFIMDQDIYHTSAFYPEAIAGIGYTGYLRDQAVAQVQFYPVQYNPVEGVVRLYRRILVKVTWNARQVAPSPRRAPGTGRAYEETLKNHLLNYDALQRPASSPEISSPDATIESQELLEKSSGGTSLKIGVTEDGIYKLTYNDLDAAGLKLNSIDPRTIIVSNKGVEIPVHLQGEDDGTFDTNDYLLFYGIANKDIYTTKNIYWLTVGTGTGKRMTAVDGTLSGNAAIPEYFPTTLHAEVDSEYWQTMPNGGSEDHWFWDKQLTAPSLQSAQPEGTNTVSKNYFLSLNHISTENATAEVRVRLKGRTSVQSVNPDHHTKIYLNDVKVDDQTWDGQQIYDHKVTVLQSALLEGTNTVRLELPGDTGAKEVDQVFMNWIEIDYLDTYVAEQDKLLFGAPSNGTFQFEVTGFGKNTVMVFDVTDPVSPSRITHTNVPKSGNTYTLQFEGDAQEGTQYLALASSQFKSPSSIERDQPSSWKSTSNKADYLIITHEDFYSSAQKLANYRSGAGWKVAVIKVGDIYDEFNYGIFNPQAIRDFLTYAYNHWAAPAPSYVLLVGDACQDFRDLYKTGTLNYVPSQNIETNILGETPSDNWFVQVSGDDILPDMYIGRISVQTKPDAANIVDKIISYEKNPPAEPWNKNALFVADDDDISFEEMSEQLVGLLPGSYKANKVYVSTYSSGNPTQDIINYINKGSLLTNYSGHGAVNQWGLWANNKKAILNASGITSLDNTNKLTMVTTANCLNGYFAGTNPQKSVAEQFHLLKGKGAIAVWAPTALSYTSGHRLLFNELYKNFFQYNLHGLGAATTNAKISAYAKSKTWGELVETFVLFGDPLTRLGIPEEVSLSVDMPNGGEIIPAGSIYTIQWTASQDMVKFTLKYSLNKGKTWKNIAKDVTGASYEWQTPGTKKSKNQCLVRVMGYDNSGKKKAKDVSDAVFTIDAAL</sequence>
<gene>
    <name evidence="4" type="ORF">BIY37_01780</name>
</gene>
<dbReference type="Proteomes" id="UP000242219">
    <property type="component" value="Unassembled WGS sequence"/>
</dbReference>
<evidence type="ECO:0000313" key="5">
    <source>
        <dbReference type="Proteomes" id="UP000242219"/>
    </source>
</evidence>
<keyword evidence="1" id="KW-0732">Signal</keyword>
<evidence type="ECO:0000256" key="1">
    <source>
        <dbReference type="ARBA" id="ARBA00022729"/>
    </source>
</evidence>
<dbReference type="GO" id="GO:0006508">
    <property type="term" value="P:proteolysis"/>
    <property type="evidence" value="ECO:0007669"/>
    <property type="project" value="InterPro"/>
</dbReference>
<proteinExistence type="predicted"/>
<evidence type="ECO:0008006" key="6">
    <source>
        <dbReference type="Google" id="ProtNLM"/>
    </source>
</evidence>
<dbReference type="InterPro" id="IPR038490">
    <property type="entry name" value="Gingipain_propep_sf"/>
</dbReference>
<dbReference type="Gene3D" id="3.40.50.10390">
    <property type="entry name" value="Gingipain r, domain 1"/>
    <property type="match status" value="1"/>
</dbReference>
<dbReference type="Pfam" id="PF08126">
    <property type="entry name" value="Propeptide_C25"/>
    <property type="match status" value="1"/>
</dbReference>
<name>A0A1V6M2V8_9BACT</name>
<accession>A0A1V6M2V8</accession>
<dbReference type="InterPro" id="IPR012600">
    <property type="entry name" value="Propeptide_C25"/>
</dbReference>
<dbReference type="Pfam" id="PF01364">
    <property type="entry name" value="Peptidase_C25"/>
    <property type="match status" value="1"/>
</dbReference>
<organism evidence="4 5">
    <name type="scientific">Candidatus Brocadia sapporoensis</name>
    <dbReference type="NCBI Taxonomy" id="392547"/>
    <lineage>
        <taxon>Bacteria</taxon>
        <taxon>Pseudomonadati</taxon>
        <taxon>Planctomycetota</taxon>
        <taxon>Candidatus Brocadiia</taxon>
        <taxon>Candidatus Brocadiales</taxon>
        <taxon>Candidatus Brocadiaceae</taxon>
        <taxon>Candidatus Brocadia</taxon>
    </lineage>
</organism>
<dbReference type="InterPro" id="IPR029031">
    <property type="entry name" value="Gingipain_N_sf"/>
</dbReference>
<dbReference type="InterPro" id="IPR001769">
    <property type="entry name" value="Gingipain"/>
</dbReference>
<dbReference type="InterPro" id="IPR029030">
    <property type="entry name" value="Caspase-like_dom_sf"/>
</dbReference>